<comment type="caution">
    <text evidence="5">The sequence shown here is derived from an EMBL/GenBank/DDBJ whole genome shotgun (WGS) entry which is preliminary data.</text>
</comment>
<comment type="subcellular location">
    <subcellularLocation>
        <location evidence="1">Nucleus</location>
    </subcellularLocation>
</comment>
<dbReference type="AlphaFoldDB" id="A0A812TSK7"/>
<evidence type="ECO:0000313" key="5">
    <source>
        <dbReference type="EMBL" id="CAE7538710.1"/>
    </source>
</evidence>
<dbReference type="Pfam" id="PF12328">
    <property type="entry name" value="Rpp20"/>
    <property type="match status" value="1"/>
</dbReference>
<evidence type="ECO:0000313" key="6">
    <source>
        <dbReference type="Proteomes" id="UP000601435"/>
    </source>
</evidence>
<dbReference type="InterPro" id="IPR014612">
    <property type="entry name" value="Pop7/Rpp20"/>
</dbReference>
<gene>
    <name evidence="5" type="ORF">SNEC2469_LOCUS15505</name>
</gene>
<dbReference type="SUPFAM" id="SSF82704">
    <property type="entry name" value="AlbA-like"/>
    <property type="match status" value="1"/>
</dbReference>
<keyword evidence="2" id="KW-0819">tRNA processing</keyword>
<feature type="non-terminal residue" evidence="5">
    <location>
        <position position="114"/>
    </location>
</feature>
<keyword evidence="4" id="KW-0539">Nucleus</keyword>
<dbReference type="Proteomes" id="UP000601435">
    <property type="component" value="Unassembled WGS sequence"/>
</dbReference>
<dbReference type="GO" id="GO:0001682">
    <property type="term" value="P:tRNA 5'-leader removal"/>
    <property type="evidence" value="ECO:0007669"/>
    <property type="project" value="InterPro"/>
</dbReference>
<dbReference type="EMBL" id="CAJNJA010025186">
    <property type="protein sequence ID" value="CAE7538710.1"/>
    <property type="molecule type" value="Genomic_DNA"/>
</dbReference>
<sequence length="114" mass="13232">MVQTLWQVNEPSEEEPRLIQRRAPVRSTAENEVYVARNQSLAVLFKRIRRLFDREGHREVVIHGMGASITKAIYVAQDVLMHYGERLSLETHHGTVDVVDDVMGEYESTVEQRR</sequence>
<evidence type="ECO:0000256" key="4">
    <source>
        <dbReference type="ARBA" id="ARBA00023242"/>
    </source>
</evidence>
<accession>A0A812TSK7</accession>
<evidence type="ECO:0000256" key="3">
    <source>
        <dbReference type="ARBA" id="ARBA00022884"/>
    </source>
</evidence>
<reference evidence="5" key="1">
    <citation type="submission" date="2021-02" db="EMBL/GenBank/DDBJ databases">
        <authorList>
            <person name="Dougan E. K."/>
            <person name="Rhodes N."/>
            <person name="Thang M."/>
            <person name="Chan C."/>
        </authorList>
    </citation>
    <scope>NUCLEOTIDE SEQUENCE</scope>
</reference>
<keyword evidence="3" id="KW-0694">RNA-binding</keyword>
<dbReference type="GO" id="GO:0005655">
    <property type="term" value="C:nucleolar ribonuclease P complex"/>
    <property type="evidence" value="ECO:0007669"/>
    <property type="project" value="InterPro"/>
</dbReference>
<dbReference type="GO" id="GO:0000172">
    <property type="term" value="C:ribonuclease MRP complex"/>
    <property type="evidence" value="ECO:0007669"/>
    <property type="project" value="InterPro"/>
</dbReference>
<evidence type="ECO:0000256" key="2">
    <source>
        <dbReference type="ARBA" id="ARBA00022694"/>
    </source>
</evidence>
<proteinExistence type="predicted"/>
<dbReference type="GO" id="GO:0003723">
    <property type="term" value="F:RNA binding"/>
    <property type="evidence" value="ECO:0007669"/>
    <property type="project" value="UniProtKB-KW"/>
</dbReference>
<protein>
    <submittedName>
        <fullName evidence="5">Uncharacterized protein</fullName>
    </submittedName>
</protein>
<name>A0A812TSK7_9DINO</name>
<dbReference type="InterPro" id="IPR036882">
    <property type="entry name" value="Alba-like_dom_sf"/>
</dbReference>
<organism evidence="5 6">
    <name type="scientific">Symbiodinium necroappetens</name>
    <dbReference type="NCBI Taxonomy" id="1628268"/>
    <lineage>
        <taxon>Eukaryota</taxon>
        <taxon>Sar</taxon>
        <taxon>Alveolata</taxon>
        <taxon>Dinophyceae</taxon>
        <taxon>Suessiales</taxon>
        <taxon>Symbiodiniaceae</taxon>
        <taxon>Symbiodinium</taxon>
    </lineage>
</organism>
<keyword evidence="6" id="KW-1185">Reference proteome</keyword>
<dbReference type="OrthoDB" id="416729at2759"/>
<dbReference type="Gene3D" id="3.30.110.20">
    <property type="entry name" value="Alba-like domain"/>
    <property type="match status" value="1"/>
</dbReference>
<evidence type="ECO:0000256" key="1">
    <source>
        <dbReference type="ARBA" id="ARBA00004123"/>
    </source>
</evidence>